<comment type="subunit">
    <text evidence="6">Probably a homodimer.</text>
</comment>
<keyword evidence="4 6" id="KW-0547">Nucleotide-binding</keyword>
<evidence type="ECO:0000313" key="9">
    <source>
        <dbReference type="Proteomes" id="UP000191931"/>
    </source>
</evidence>
<sequence length="486" mass="53540">MDNILNFLSTMRWQDFIDIFLNTYIIFRLYVLLKGSRLIRIVPAAALLWIMRTMALYMGLVVTTWAIQGIIAAAAIILIIVFRDDIASIFQSKNPLSFFWGFPSRKTSTPIEIIARSTFELAAKRIGALMVFPGKQHIDEYIQKGIEWGGKITEQMLMTIFWDKNPVHDGAIIIKGNKVTEVSVILPLSKKEDMPSKYGTRHRAAAGMCEVSDALVIAVSEERGHVTVASKSGLEDVKSIEALQEILTNHTGEIKKRGIEYWKEIIEFGIAGIVCLSMITGLWFGLSRGKETLKTINVPVEYTDIKQGFDIIKASTSTVELHLSGSMPLLKSLKPENIKVLLKLGGATVGSNTFKISNDSIVLPPGVNLKKAEPGEVELVMGGVAYRKVPVQIDWSGKLAENIIIESAVPDPAFIDVTGVSPGIENLTTLYTEKVPLESITEPASSTLQTGIVVFPSSIKIPEKAKTLTIKYTAVQRTEGEMDASR</sequence>
<dbReference type="Gene3D" id="2.170.120.30">
    <property type="match status" value="1"/>
</dbReference>
<dbReference type="PANTHER" id="PTHR34185">
    <property type="entry name" value="DIADENYLATE CYCLASE"/>
    <property type="match status" value="1"/>
</dbReference>
<dbReference type="GO" id="GO:0004016">
    <property type="term" value="F:adenylate cyclase activity"/>
    <property type="evidence" value="ECO:0007669"/>
    <property type="project" value="UniProtKB-UniRule"/>
</dbReference>
<reference evidence="8 9" key="1">
    <citation type="submission" date="2017-03" db="EMBL/GenBank/DDBJ databases">
        <authorList>
            <person name="Afonso C.L."/>
            <person name="Miller P.J."/>
            <person name="Scott M.A."/>
            <person name="Spackman E."/>
            <person name="Goraichik I."/>
            <person name="Dimitrov K.M."/>
            <person name="Suarez D.L."/>
            <person name="Swayne D.E."/>
        </authorList>
    </citation>
    <scope>NUCLEOTIDE SEQUENCE [LARGE SCALE GENOMIC DNA]</scope>
    <source>
        <strain evidence="8">PRJEB14757</strain>
    </source>
</reference>
<dbReference type="Pfam" id="PF07949">
    <property type="entry name" value="YbbR"/>
    <property type="match status" value="1"/>
</dbReference>
<dbReference type="PROSITE" id="PS51794">
    <property type="entry name" value="DAC"/>
    <property type="match status" value="1"/>
</dbReference>
<keyword evidence="6" id="KW-1133">Transmembrane helix</keyword>
<keyword evidence="3 6" id="KW-0548">Nucleotidyltransferase</keyword>
<dbReference type="GO" id="GO:0106408">
    <property type="term" value="F:diadenylate cyclase activity"/>
    <property type="evidence" value="ECO:0007669"/>
    <property type="project" value="UniProtKB-EC"/>
</dbReference>
<protein>
    <recommendedName>
        <fullName evidence="6">Diadenylate cyclase</fullName>
        <shortName evidence="6">DAC</shortName>
        <ecNumber evidence="6">2.7.7.85</ecNumber>
    </recommendedName>
    <alternativeName>
        <fullName evidence="6">Cyclic-di-AMP synthase</fullName>
        <shortName evidence="6">c-di-AMP synthase</shortName>
    </alternativeName>
</protein>
<comment type="similarity">
    <text evidence="6">Belongs to the adenylate cyclase family. DacA/CdaA subfamily.</text>
</comment>
<comment type="caution">
    <text evidence="6">Lacks conserved residue(s) required for the propagation of feature annotation.</text>
</comment>
<dbReference type="InterPro" id="IPR003390">
    <property type="entry name" value="DNA_integrity_scan_DisA_N"/>
</dbReference>
<evidence type="ECO:0000256" key="5">
    <source>
        <dbReference type="ARBA" id="ARBA00022840"/>
    </source>
</evidence>
<keyword evidence="6" id="KW-0812">Transmembrane</keyword>
<evidence type="ECO:0000256" key="3">
    <source>
        <dbReference type="ARBA" id="ARBA00022695"/>
    </source>
</evidence>
<evidence type="ECO:0000256" key="4">
    <source>
        <dbReference type="ARBA" id="ARBA00022741"/>
    </source>
</evidence>
<feature type="transmembrane region" description="Helical" evidence="6">
    <location>
        <begin position="12"/>
        <end position="31"/>
    </location>
</feature>
<comment type="function">
    <text evidence="6">Catalyzes the condensation of 2 ATP molecules into cyclic di-AMP (c-di-AMP), a second messenger used to regulate differing processes in different bacteria.</text>
</comment>
<feature type="transmembrane region" description="Helical" evidence="6">
    <location>
        <begin position="265"/>
        <end position="286"/>
    </location>
</feature>
<keyword evidence="9" id="KW-1185">Reference proteome</keyword>
<dbReference type="InterPro" id="IPR034701">
    <property type="entry name" value="CdaA"/>
</dbReference>
<dbReference type="AlphaFoldDB" id="A0A1W1H533"/>
<dbReference type="GO" id="GO:0005524">
    <property type="term" value="F:ATP binding"/>
    <property type="evidence" value="ECO:0007669"/>
    <property type="project" value="UniProtKB-UniRule"/>
</dbReference>
<dbReference type="PANTHER" id="PTHR34185:SF1">
    <property type="entry name" value="DIADENYLATE CYCLASE"/>
    <property type="match status" value="1"/>
</dbReference>
<evidence type="ECO:0000256" key="1">
    <source>
        <dbReference type="ARBA" id="ARBA00000877"/>
    </source>
</evidence>
<keyword evidence="6" id="KW-0472">Membrane</keyword>
<dbReference type="HAMAP" id="MF_01499">
    <property type="entry name" value="DacA"/>
    <property type="match status" value="1"/>
</dbReference>
<dbReference type="GO" id="GO:0006171">
    <property type="term" value="P:cAMP biosynthetic process"/>
    <property type="evidence" value="ECO:0007669"/>
    <property type="project" value="InterPro"/>
</dbReference>
<keyword evidence="6" id="KW-1003">Cell membrane</keyword>
<dbReference type="InterPro" id="IPR012505">
    <property type="entry name" value="YbbR"/>
</dbReference>
<feature type="domain" description="DAC" evidence="7">
    <location>
        <begin position="83"/>
        <end position="242"/>
    </location>
</feature>
<dbReference type="EMBL" id="FWEV01000007">
    <property type="protein sequence ID" value="SLM27593.1"/>
    <property type="molecule type" value="Genomic_DNA"/>
</dbReference>
<evidence type="ECO:0000313" key="8">
    <source>
        <dbReference type="EMBL" id="SLM27593.1"/>
    </source>
</evidence>
<keyword evidence="5 6" id="KW-0067">ATP-binding</keyword>
<dbReference type="InterPro" id="IPR036888">
    <property type="entry name" value="DNA_integrity_DisA_N_sf"/>
</dbReference>
<comment type="catalytic activity">
    <reaction evidence="1 6">
        <text>2 ATP = 3',3'-c-di-AMP + 2 diphosphate</text>
        <dbReference type="Rhea" id="RHEA:35655"/>
        <dbReference type="ChEBI" id="CHEBI:30616"/>
        <dbReference type="ChEBI" id="CHEBI:33019"/>
        <dbReference type="ChEBI" id="CHEBI:71500"/>
        <dbReference type="EC" id="2.7.7.85"/>
    </reaction>
</comment>
<evidence type="ECO:0000256" key="6">
    <source>
        <dbReference type="HAMAP-Rule" id="MF_01499"/>
    </source>
</evidence>
<name>A0A1W1H533_9BACT</name>
<dbReference type="STRING" id="1246637.MTBBW1_1040050"/>
<dbReference type="Gene3D" id="2.170.120.40">
    <property type="entry name" value="YbbR-like domain"/>
    <property type="match status" value="1"/>
</dbReference>
<evidence type="ECO:0000256" key="2">
    <source>
        <dbReference type="ARBA" id="ARBA00022679"/>
    </source>
</evidence>
<evidence type="ECO:0000259" key="7">
    <source>
        <dbReference type="PROSITE" id="PS51794"/>
    </source>
</evidence>
<organism evidence="8 9">
    <name type="scientific">Desulfamplus magnetovallimortis</name>
    <dbReference type="NCBI Taxonomy" id="1246637"/>
    <lineage>
        <taxon>Bacteria</taxon>
        <taxon>Pseudomonadati</taxon>
        <taxon>Thermodesulfobacteriota</taxon>
        <taxon>Desulfobacteria</taxon>
        <taxon>Desulfobacterales</taxon>
        <taxon>Desulfobacteraceae</taxon>
        <taxon>Desulfamplus</taxon>
    </lineage>
</organism>
<dbReference type="Gene3D" id="3.40.1700.10">
    <property type="entry name" value="DNA integrity scanning protein, DisA, N-terminal domain"/>
    <property type="match status" value="1"/>
</dbReference>
<dbReference type="RefSeq" id="WP_080804050.1">
    <property type="nucleotide sequence ID" value="NZ_LT828545.1"/>
</dbReference>
<dbReference type="InterPro" id="IPR050338">
    <property type="entry name" value="DisA"/>
</dbReference>
<dbReference type="SUPFAM" id="SSF143597">
    <property type="entry name" value="YojJ-like"/>
    <property type="match status" value="1"/>
</dbReference>
<feature type="transmembrane region" description="Helical" evidence="6">
    <location>
        <begin position="38"/>
        <end position="59"/>
    </location>
</feature>
<proteinExistence type="inferred from homology"/>
<gene>
    <name evidence="6" type="primary">dacA</name>
    <name evidence="8" type="ORF">MTBBW1_1040050</name>
</gene>
<dbReference type="Pfam" id="PF02457">
    <property type="entry name" value="DAC"/>
    <property type="match status" value="1"/>
</dbReference>
<dbReference type="EC" id="2.7.7.85" evidence="6"/>
<dbReference type="OrthoDB" id="9807385at2"/>
<dbReference type="Proteomes" id="UP000191931">
    <property type="component" value="Unassembled WGS sequence"/>
</dbReference>
<accession>A0A1W1H533</accession>
<feature type="transmembrane region" description="Helical" evidence="6">
    <location>
        <begin position="65"/>
        <end position="82"/>
    </location>
</feature>
<keyword evidence="2 6" id="KW-0808">Transferase</keyword>